<name>A0AAJ8C092_ASPNG</name>
<proteinExistence type="predicted"/>
<dbReference type="VEuPathDB" id="FungiDB:An08g09400"/>
<reference evidence="1" key="1">
    <citation type="submission" date="2025-02" db="EMBL/GenBank/DDBJ databases">
        <authorList>
            <consortium name="NCBI Genome Project"/>
        </authorList>
    </citation>
    <scope>NUCLEOTIDE SEQUENCE</scope>
</reference>
<gene>
    <name evidence="1" type="ORF">An08g09400</name>
</gene>
<dbReference type="KEGG" id="ang:An08g09400"/>
<accession>A0AAJ8C092</accession>
<dbReference type="GeneID" id="84591794"/>
<dbReference type="RefSeq" id="XP_059606208.1">
    <property type="nucleotide sequence ID" value="XM_059749302.1"/>
</dbReference>
<reference evidence="1" key="2">
    <citation type="submission" date="2025-08" db="UniProtKB">
        <authorList>
            <consortium name="RefSeq"/>
        </authorList>
    </citation>
    <scope>IDENTIFICATION</scope>
</reference>
<protein>
    <submittedName>
        <fullName evidence="1">Uncharacterized protein</fullName>
    </submittedName>
</protein>
<evidence type="ECO:0000313" key="1">
    <source>
        <dbReference type="RefSeq" id="XP_059606208.1"/>
    </source>
</evidence>
<sequence length="136" mass="15248">MGQSSEILDGKKFNAPNLQKSRNFASRDADRIISCVLSLSRHCAVLHYNTTEQQLKVHPKQPFHIPILCPSPFRNSKLTSLFPAMYVQGYTDGHQQSYNARTLLNIPTDREGKAEASHPTICPLDAHHDAKTSVNH</sequence>
<organism evidence="1">
    <name type="scientific">Aspergillus niger</name>
    <dbReference type="NCBI Taxonomy" id="5061"/>
    <lineage>
        <taxon>Eukaryota</taxon>
        <taxon>Fungi</taxon>
        <taxon>Dikarya</taxon>
        <taxon>Ascomycota</taxon>
        <taxon>Pezizomycotina</taxon>
        <taxon>Eurotiomycetes</taxon>
        <taxon>Eurotiomycetidae</taxon>
        <taxon>Eurotiales</taxon>
        <taxon>Aspergillaceae</taxon>
        <taxon>Aspergillus</taxon>
        <taxon>Aspergillus subgen. Circumdati</taxon>
    </lineage>
</organism>
<dbReference type="AlphaFoldDB" id="A0AAJ8C092"/>